<keyword evidence="5 7" id="KW-1133">Transmembrane helix</keyword>
<organism evidence="10">
    <name type="scientific">uncultured Thermomicrobiales bacterium</name>
    <dbReference type="NCBI Taxonomy" id="1645740"/>
    <lineage>
        <taxon>Bacteria</taxon>
        <taxon>Pseudomonadati</taxon>
        <taxon>Thermomicrobiota</taxon>
        <taxon>Thermomicrobia</taxon>
        <taxon>Thermomicrobiales</taxon>
        <taxon>environmental samples</taxon>
    </lineage>
</organism>
<gene>
    <name evidence="10" type="ORF">AVDCRST_MAG70-1770</name>
</gene>
<protein>
    <submittedName>
        <fullName evidence="10">Cobalt-zinc-cadmium resistance protein</fullName>
    </submittedName>
</protein>
<evidence type="ECO:0000259" key="9">
    <source>
        <dbReference type="Pfam" id="PF16916"/>
    </source>
</evidence>
<evidence type="ECO:0000256" key="3">
    <source>
        <dbReference type="ARBA" id="ARBA00022448"/>
    </source>
</evidence>
<keyword evidence="3" id="KW-0813">Transport</keyword>
<feature type="transmembrane region" description="Helical" evidence="7">
    <location>
        <begin position="183"/>
        <end position="200"/>
    </location>
</feature>
<sequence length="311" mass="32506">MDAAMATSDRGIWALKISLVGLGVTALLQVVIVAVSGSTALLADTIHNFGDAATSIPLWIAFSLQRRARSRRFTYGYGRAEDLAGLVIVGLIFISACVAGYESFSRLLDPRPITHLWWVAAAGVIGFVGNEAVAVFRIRVGEQIGSAALIADGQHSRVDGFTSLAVVVGAIGAAAGVPILDPLIGLLITVAILFIVRDAARAVFGRMLDGIEPGILTDIEQAPLQVAGVDEVHQARARWLGHKVYADLHITVDSTLSVSEAHDIVERVQAALAEEIPALGEATVHVCPRGDSQPQGHSPAHAVVAGAAVTA</sequence>
<dbReference type="Gene3D" id="3.30.70.1350">
    <property type="entry name" value="Cation efflux protein, cytoplasmic domain"/>
    <property type="match status" value="1"/>
</dbReference>
<name>A0A6J4UZH3_9BACT</name>
<evidence type="ECO:0000256" key="5">
    <source>
        <dbReference type="ARBA" id="ARBA00022989"/>
    </source>
</evidence>
<evidence type="ECO:0000256" key="4">
    <source>
        <dbReference type="ARBA" id="ARBA00022692"/>
    </source>
</evidence>
<dbReference type="Pfam" id="PF16916">
    <property type="entry name" value="ZT_dimer"/>
    <property type="match status" value="1"/>
</dbReference>
<evidence type="ECO:0000256" key="2">
    <source>
        <dbReference type="ARBA" id="ARBA00008114"/>
    </source>
</evidence>
<keyword evidence="4 7" id="KW-0812">Transmembrane</keyword>
<keyword evidence="6 7" id="KW-0472">Membrane</keyword>
<dbReference type="FunFam" id="1.20.1510.10:FF:000006">
    <property type="entry name" value="Divalent cation efflux transporter"/>
    <property type="match status" value="1"/>
</dbReference>
<comment type="subcellular location">
    <subcellularLocation>
        <location evidence="1">Membrane</location>
        <topology evidence="1">Multi-pass membrane protein</topology>
    </subcellularLocation>
</comment>
<feature type="domain" description="Cation efflux protein transmembrane" evidence="8">
    <location>
        <begin position="15"/>
        <end position="203"/>
    </location>
</feature>
<accession>A0A6J4UZH3</accession>
<feature type="domain" description="Cation efflux protein cytoplasmic" evidence="9">
    <location>
        <begin position="216"/>
        <end position="288"/>
    </location>
</feature>
<dbReference type="EMBL" id="CADCWH010000282">
    <property type="protein sequence ID" value="CAA9562463.1"/>
    <property type="molecule type" value="Genomic_DNA"/>
</dbReference>
<dbReference type="PANTHER" id="PTHR43840">
    <property type="entry name" value="MITOCHONDRIAL METAL TRANSPORTER 1-RELATED"/>
    <property type="match status" value="1"/>
</dbReference>
<evidence type="ECO:0000256" key="6">
    <source>
        <dbReference type="ARBA" id="ARBA00023136"/>
    </source>
</evidence>
<feature type="transmembrane region" description="Helical" evidence="7">
    <location>
        <begin position="116"/>
        <end position="138"/>
    </location>
</feature>
<proteinExistence type="inferred from homology"/>
<dbReference type="NCBIfam" id="TIGR01297">
    <property type="entry name" value="CDF"/>
    <property type="match status" value="1"/>
</dbReference>
<feature type="transmembrane region" description="Helical" evidence="7">
    <location>
        <begin position="41"/>
        <end position="62"/>
    </location>
</feature>
<feature type="transmembrane region" description="Helical" evidence="7">
    <location>
        <begin position="83"/>
        <end position="104"/>
    </location>
</feature>
<dbReference type="SUPFAM" id="SSF160240">
    <property type="entry name" value="Cation efflux protein cytoplasmic domain-like"/>
    <property type="match status" value="1"/>
</dbReference>
<dbReference type="InterPro" id="IPR027469">
    <property type="entry name" value="Cation_efflux_TMD_sf"/>
</dbReference>
<dbReference type="InterPro" id="IPR002524">
    <property type="entry name" value="Cation_efflux"/>
</dbReference>
<comment type="similarity">
    <text evidence="2">Belongs to the cation diffusion facilitator (CDF) transporter (TC 2.A.4) family.</text>
</comment>
<evidence type="ECO:0000256" key="1">
    <source>
        <dbReference type="ARBA" id="ARBA00004141"/>
    </source>
</evidence>
<dbReference type="InterPro" id="IPR050291">
    <property type="entry name" value="CDF_Transporter"/>
</dbReference>
<dbReference type="InterPro" id="IPR058533">
    <property type="entry name" value="Cation_efflux_TM"/>
</dbReference>
<dbReference type="SUPFAM" id="SSF161111">
    <property type="entry name" value="Cation efflux protein transmembrane domain-like"/>
    <property type="match status" value="1"/>
</dbReference>
<dbReference type="InterPro" id="IPR027470">
    <property type="entry name" value="Cation_efflux_CTD"/>
</dbReference>
<evidence type="ECO:0000256" key="7">
    <source>
        <dbReference type="SAM" id="Phobius"/>
    </source>
</evidence>
<dbReference type="PANTHER" id="PTHR43840:SF15">
    <property type="entry name" value="MITOCHONDRIAL METAL TRANSPORTER 1-RELATED"/>
    <property type="match status" value="1"/>
</dbReference>
<evidence type="ECO:0000313" key="10">
    <source>
        <dbReference type="EMBL" id="CAA9562463.1"/>
    </source>
</evidence>
<reference evidence="10" key="1">
    <citation type="submission" date="2020-02" db="EMBL/GenBank/DDBJ databases">
        <authorList>
            <person name="Meier V. D."/>
        </authorList>
    </citation>
    <scope>NUCLEOTIDE SEQUENCE</scope>
    <source>
        <strain evidence="10">AVDCRST_MAG70</strain>
    </source>
</reference>
<feature type="transmembrane region" description="Helical" evidence="7">
    <location>
        <begin position="12"/>
        <end position="35"/>
    </location>
</feature>
<evidence type="ECO:0000259" key="8">
    <source>
        <dbReference type="Pfam" id="PF01545"/>
    </source>
</evidence>
<dbReference type="GO" id="GO:0008324">
    <property type="term" value="F:monoatomic cation transmembrane transporter activity"/>
    <property type="evidence" value="ECO:0007669"/>
    <property type="project" value="InterPro"/>
</dbReference>
<dbReference type="InterPro" id="IPR036837">
    <property type="entry name" value="Cation_efflux_CTD_sf"/>
</dbReference>
<dbReference type="AlphaFoldDB" id="A0A6J4UZH3"/>
<dbReference type="Pfam" id="PF01545">
    <property type="entry name" value="Cation_efflux"/>
    <property type="match status" value="1"/>
</dbReference>
<dbReference type="Gene3D" id="1.20.1510.10">
    <property type="entry name" value="Cation efflux protein transmembrane domain"/>
    <property type="match status" value="1"/>
</dbReference>
<dbReference type="GO" id="GO:0016020">
    <property type="term" value="C:membrane"/>
    <property type="evidence" value="ECO:0007669"/>
    <property type="project" value="UniProtKB-SubCell"/>
</dbReference>